<dbReference type="Proteomes" id="UP001157974">
    <property type="component" value="Unassembled WGS sequence"/>
</dbReference>
<dbReference type="InterPro" id="IPR018962">
    <property type="entry name" value="DUF1995"/>
</dbReference>
<evidence type="ECO:0000313" key="3">
    <source>
        <dbReference type="Proteomes" id="UP001157974"/>
    </source>
</evidence>
<feature type="domain" description="DUF1995" evidence="1">
    <location>
        <begin position="45"/>
        <end position="269"/>
    </location>
</feature>
<sequence>MAMAAFVCGLNLQARKERCQRLRLCMRESDGVRTAPPTVPEALNMTIKESIRNAVLSGQRAMRVDVRSGETDPDSPIYDEMMVVTVAAQAVDSMSTMLGEESKILIVSDLTTKVDLVATRLVEASTNLSQSKLRVVAIPEDAEGFKVDVDEDLVVILSPTNQPGRSVTKQVRQIIRAAFGRRTIVVNQRLDSVVGVNADGSEKRVGMLPVEIGKFEAAYVWEMYQIRKKGKPTAKLEDLDMVLIVHRKYPEPICIFRLDTMDRVCSLVHECGSTLPSHKNILTIAARLMDG</sequence>
<organism evidence="2 3">
    <name type="scientific">Rhodosorus marinus</name>
    <dbReference type="NCBI Taxonomy" id="101924"/>
    <lineage>
        <taxon>Eukaryota</taxon>
        <taxon>Rhodophyta</taxon>
        <taxon>Stylonematophyceae</taxon>
        <taxon>Stylonematales</taxon>
        <taxon>Stylonemataceae</taxon>
        <taxon>Rhodosorus</taxon>
    </lineage>
</organism>
<reference evidence="2 3" key="1">
    <citation type="journal article" date="2023" name="Nat. Commun.">
        <title>Origin of minicircular mitochondrial genomes in red algae.</title>
        <authorList>
            <person name="Lee Y."/>
            <person name="Cho C.H."/>
            <person name="Lee Y.M."/>
            <person name="Park S.I."/>
            <person name="Yang J.H."/>
            <person name="West J.A."/>
            <person name="Bhattacharya D."/>
            <person name="Yoon H.S."/>
        </authorList>
    </citation>
    <scope>NUCLEOTIDE SEQUENCE [LARGE SCALE GENOMIC DNA]</scope>
    <source>
        <strain evidence="2 3">CCMP1338</strain>
        <tissue evidence="2">Whole cell</tissue>
    </source>
</reference>
<dbReference type="AlphaFoldDB" id="A0AAV8ULW1"/>
<evidence type="ECO:0000313" key="2">
    <source>
        <dbReference type="EMBL" id="KAJ8902518.1"/>
    </source>
</evidence>
<keyword evidence="3" id="KW-1185">Reference proteome</keyword>
<dbReference type="EMBL" id="JAMWBK010000009">
    <property type="protein sequence ID" value="KAJ8902518.1"/>
    <property type="molecule type" value="Genomic_DNA"/>
</dbReference>
<name>A0AAV8ULW1_9RHOD</name>
<accession>A0AAV8ULW1</accession>
<evidence type="ECO:0000259" key="1">
    <source>
        <dbReference type="Pfam" id="PF09353"/>
    </source>
</evidence>
<protein>
    <recommendedName>
        <fullName evidence="1">DUF1995 domain-containing protein</fullName>
    </recommendedName>
</protein>
<proteinExistence type="predicted"/>
<dbReference type="Pfam" id="PF09353">
    <property type="entry name" value="DUF1995"/>
    <property type="match status" value="1"/>
</dbReference>
<comment type="caution">
    <text evidence="2">The sequence shown here is derived from an EMBL/GenBank/DDBJ whole genome shotgun (WGS) entry which is preliminary data.</text>
</comment>
<gene>
    <name evidence="2" type="ORF">NDN08_006921</name>
</gene>